<dbReference type="AlphaFoldDB" id="A0AAE3E8C3"/>
<evidence type="ECO:0000313" key="2">
    <source>
        <dbReference type="EMBL" id="MCC2229767.1"/>
    </source>
</evidence>
<dbReference type="RefSeq" id="WP_308452554.1">
    <property type="nucleotide sequence ID" value="NZ_JAJEQR010000004.1"/>
</dbReference>
<dbReference type="InterPro" id="IPR015795">
    <property type="entry name" value="Pyrv_Knase_C"/>
</dbReference>
<dbReference type="Proteomes" id="UP001198182">
    <property type="component" value="Unassembled WGS sequence"/>
</dbReference>
<dbReference type="EMBL" id="JAJEQR010000004">
    <property type="protein sequence ID" value="MCC2229767.1"/>
    <property type="molecule type" value="Genomic_DNA"/>
</dbReference>
<keyword evidence="3" id="KW-1185">Reference proteome</keyword>
<dbReference type="Gene3D" id="3.40.1380.20">
    <property type="entry name" value="Pyruvate kinase, C-terminal domain"/>
    <property type="match status" value="1"/>
</dbReference>
<evidence type="ECO:0000259" key="1">
    <source>
        <dbReference type="Pfam" id="PF02887"/>
    </source>
</evidence>
<dbReference type="InterPro" id="IPR036918">
    <property type="entry name" value="Pyrv_Knase_C_sf"/>
</dbReference>
<dbReference type="Pfam" id="PF02887">
    <property type="entry name" value="PK_C"/>
    <property type="match status" value="1"/>
</dbReference>
<feature type="domain" description="Pyruvate kinase C-terminal" evidence="1">
    <location>
        <begin position="14"/>
        <end position="157"/>
    </location>
</feature>
<protein>
    <recommendedName>
        <fullName evidence="1">Pyruvate kinase C-terminal domain-containing protein</fullName>
    </recommendedName>
</protein>
<name>A0AAE3E8C3_9FIRM</name>
<gene>
    <name evidence="2" type="ORF">LKD81_01955</name>
</gene>
<organism evidence="2 3">
    <name type="scientific">Hominifimenecus microfluidus</name>
    <dbReference type="NCBI Taxonomy" id="2885348"/>
    <lineage>
        <taxon>Bacteria</taxon>
        <taxon>Bacillati</taxon>
        <taxon>Bacillota</taxon>
        <taxon>Clostridia</taxon>
        <taxon>Lachnospirales</taxon>
        <taxon>Lachnospiraceae</taxon>
        <taxon>Hominifimenecus</taxon>
    </lineage>
</organism>
<dbReference type="SUPFAM" id="SSF52935">
    <property type="entry name" value="PK C-terminal domain-like"/>
    <property type="match status" value="1"/>
</dbReference>
<reference evidence="2" key="1">
    <citation type="submission" date="2021-10" db="EMBL/GenBank/DDBJ databases">
        <title>Anaerobic single-cell dispensing facilitates the cultivation of human gut bacteria.</title>
        <authorList>
            <person name="Afrizal A."/>
        </authorList>
    </citation>
    <scope>NUCLEOTIDE SEQUENCE</scope>
    <source>
        <strain evidence="2">CLA-AA-H215</strain>
    </source>
</reference>
<evidence type="ECO:0000313" key="3">
    <source>
        <dbReference type="Proteomes" id="UP001198182"/>
    </source>
</evidence>
<comment type="caution">
    <text evidence="2">The sequence shown here is derived from an EMBL/GenBank/DDBJ whole genome shotgun (WGS) entry which is preliminary data.</text>
</comment>
<dbReference type="InterPro" id="IPR015074">
    <property type="entry name" value="DUF1867"/>
</dbReference>
<dbReference type="PIRSF" id="PIRSF016138">
    <property type="entry name" value="UCP016138"/>
    <property type="match status" value="1"/>
</dbReference>
<proteinExistence type="predicted"/>
<accession>A0AAE3E8C3</accession>
<sequence>MYFEKPGKENTKETLQAAVRTAKERGISHLVIASTGGETPQLLEDTEGLNVVIVTTATGSKVPNENRVSAERRAEWLAKGYQVCTAAHALSGAERGISSVFHGVYPVEIIAAALRMFGQGTKVCVEVATMAADAGMIPSGEPVIVVGGTGQGADTALILKAANSCRILDTKIEEIICKPLL</sequence>